<dbReference type="KEGG" id="tet:TTHERM_000459289"/>
<comment type="subcellular location">
    <subcellularLocation>
        <location evidence="1">Cytoplasm</location>
    </subcellularLocation>
</comment>
<evidence type="ECO:0000256" key="2">
    <source>
        <dbReference type="ARBA" id="ARBA00008868"/>
    </source>
</evidence>
<gene>
    <name evidence="9" type="ORF">TTHERM_000459289</name>
</gene>
<dbReference type="InParanoid" id="W7XGH0"/>
<keyword evidence="4" id="KW-0963">Cytoplasm</keyword>
<accession>W7XGH0</accession>
<comment type="subunit">
    <text evidence="7">Self-associates. Interacts with BBS9; the interaction mediates the association of LZTL1 with the BBsome complex and regulates BBSome ciliary trafficking.</text>
</comment>
<dbReference type="PANTHER" id="PTHR21635:SF0">
    <property type="entry name" value="LEUCINE ZIPPER TRANSCRIPTION FACTOR-LIKE PROTEIN 1"/>
    <property type="match status" value="1"/>
</dbReference>
<sequence>MAEQNNQVKELKQYLAFFNQKKDESFKELNLDFKDFVSDNIQDSTIYNKDDVLNLINKWNDQVKKTLSNDISNMSRMSAIYLQYLFQQTGVEFSLNLNLLEDIKMIENMKKVENTDTTFLASSEVKNPLKAVQGKLPSLFESQKTDQNLLKIEQLENELSQLKQENEKLKENVKASSQGKIGTEYEILDLQEKFEKLQTEHKLLQEDSQKKLNESAQFNNLKKMIQQKNEQIKEFKDRLSKYEKVE</sequence>
<comment type="similarity">
    <text evidence="2">Belongs to the LZTFL1 family.</text>
</comment>
<protein>
    <recommendedName>
        <fullName evidence="3">Leucine zipper transcription factor-like protein 1</fullName>
    </recommendedName>
</protein>
<dbReference type="GeneID" id="24439085"/>
<dbReference type="GO" id="GO:0005737">
    <property type="term" value="C:cytoplasm"/>
    <property type="evidence" value="ECO:0007669"/>
    <property type="project" value="UniProtKB-SubCell"/>
</dbReference>
<evidence type="ECO:0000256" key="8">
    <source>
        <dbReference type="SAM" id="Coils"/>
    </source>
</evidence>
<evidence type="ECO:0000256" key="1">
    <source>
        <dbReference type="ARBA" id="ARBA00004496"/>
    </source>
</evidence>
<keyword evidence="10" id="KW-1185">Reference proteome</keyword>
<organism evidence="9 10">
    <name type="scientific">Tetrahymena thermophila (strain SB210)</name>
    <dbReference type="NCBI Taxonomy" id="312017"/>
    <lineage>
        <taxon>Eukaryota</taxon>
        <taxon>Sar</taxon>
        <taxon>Alveolata</taxon>
        <taxon>Ciliophora</taxon>
        <taxon>Intramacronucleata</taxon>
        <taxon>Oligohymenophorea</taxon>
        <taxon>Hymenostomatida</taxon>
        <taxon>Tetrahymenina</taxon>
        <taxon>Tetrahymenidae</taxon>
        <taxon>Tetrahymena</taxon>
    </lineage>
</organism>
<dbReference type="EMBL" id="GG662464">
    <property type="protein sequence ID" value="EWS71994.1"/>
    <property type="molecule type" value="Genomic_DNA"/>
</dbReference>
<evidence type="ECO:0000313" key="9">
    <source>
        <dbReference type="EMBL" id="EWS71994.1"/>
    </source>
</evidence>
<dbReference type="OrthoDB" id="313412at2759"/>
<dbReference type="InterPro" id="IPR026157">
    <property type="entry name" value="LZTFL1"/>
</dbReference>
<dbReference type="RefSeq" id="XP_012655494.1">
    <property type="nucleotide sequence ID" value="XM_012800040.1"/>
</dbReference>
<dbReference type="GO" id="GO:1903565">
    <property type="term" value="P:negative regulation of protein localization to cilium"/>
    <property type="evidence" value="ECO:0007669"/>
    <property type="project" value="TreeGrafter"/>
</dbReference>
<evidence type="ECO:0000256" key="6">
    <source>
        <dbReference type="ARBA" id="ARBA00024898"/>
    </source>
</evidence>
<dbReference type="Proteomes" id="UP000009168">
    <property type="component" value="Unassembled WGS sequence"/>
</dbReference>
<reference evidence="10" key="1">
    <citation type="journal article" date="2006" name="PLoS Biol.">
        <title>Macronuclear genome sequence of the ciliate Tetrahymena thermophila, a model eukaryote.</title>
        <authorList>
            <person name="Eisen J.A."/>
            <person name="Coyne R.S."/>
            <person name="Wu M."/>
            <person name="Wu D."/>
            <person name="Thiagarajan M."/>
            <person name="Wortman J.R."/>
            <person name="Badger J.H."/>
            <person name="Ren Q."/>
            <person name="Amedeo P."/>
            <person name="Jones K.M."/>
            <person name="Tallon L.J."/>
            <person name="Delcher A.L."/>
            <person name="Salzberg S.L."/>
            <person name="Silva J.C."/>
            <person name="Haas B.J."/>
            <person name="Majoros W.H."/>
            <person name="Farzad M."/>
            <person name="Carlton J.M."/>
            <person name="Smith R.K. Jr."/>
            <person name="Garg J."/>
            <person name="Pearlman R.E."/>
            <person name="Karrer K.M."/>
            <person name="Sun L."/>
            <person name="Manning G."/>
            <person name="Elde N.C."/>
            <person name="Turkewitz A.P."/>
            <person name="Asai D.J."/>
            <person name="Wilkes D.E."/>
            <person name="Wang Y."/>
            <person name="Cai H."/>
            <person name="Collins K."/>
            <person name="Stewart B.A."/>
            <person name="Lee S.R."/>
            <person name="Wilamowska K."/>
            <person name="Weinberg Z."/>
            <person name="Ruzzo W.L."/>
            <person name="Wloga D."/>
            <person name="Gaertig J."/>
            <person name="Frankel J."/>
            <person name="Tsao C.-C."/>
            <person name="Gorovsky M.A."/>
            <person name="Keeling P.J."/>
            <person name="Waller R.F."/>
            <person name="Patron N.J."/>
            <person name="Cherry J.M."/>
            <person name="Stover N.A."/>
            <person name="Krieger C.J."/>
            <person name="del Toro C."/>
            <person name="Ryder H.F."/>
            <person name="Williamson S.C."/>
            <person name="Barbeau R.A."/>
            <person name="Hamilton E.P."/>
            <person name="Orias E."/>
        </authorList>
    </citation>
    <scope>NUCLEOTIDE SEQUENCE [LARGE SCALE GENOMIC DNA]</scope>
    <source>
        <strain evidence="10">SB210</strain>
    </source>
</reference>
<dbReference type="STRING" id="312017.W7XGH0"/>
<evidence type="ECO:0000256" key="7">
    <source>
        <dbReference type="ARBA" id="ARBA00026004"/>
    </source>
</evidence>
<evidence type="ECO:0000256" key="4">
    <source>
        <dbReference type="ARBA" id="ARBA00022490"/>
    </source>
</evidence>
<dbReference type="PANTHER" id="PTHR21635">
    <property type="entry name" value="LEUCINE ZIPPER TRANSCRIPTION FACTOR LIKE"/>
    <property type="match status" value="1"/>
</dbReference>
<proteinExistence type="inferred from homology"/>
<evidence type="ECO:0000313" key="10">
    <source>
        <dbReference type="Proteomes" id="UP000009168"/>
    </source>
</evidence>
<name>W7XGH0_TETTS</name>
<evidence type="ECO:0000256" key="3">
    <source>
        <dbReference type="ARBA" id="ARBA00018920"/>
    </source>
</evidence>
<feature type="coiled-coil region" evidence="8">
    <location>
        <begin position="145"/>
        <end position="245"/>
    </location>
</feature>
<dbReference type="Pfam" id="PF15294">
    <property type="entry name" value="Leu_zip"/>
    <property type="match status" value="1"/>
</dbReference>
<dbReference type="AlphaFoldDB" id="W7XGH0"/>
<evidence type="ECO:0000256" key="5">
    <source>
        <dbReference type="ARBA" id="ARBA00023054"/>
    </source>
</evidence>
<comment type="function">
    <text evidence="6">Regulates ciliary localization of the BBSome complex. Together with the BBSome complex, controls SMO ciliary trafficking and contributes to the sonic hedgehog (SHH) pathway regulation. May play a role in neurite outgrowth. May have tumor suppressor function.</text>
</comment>
<keyword evidence="5 8" id="KW-0175">Coiled coil</keyword>